<name>A0A1W9YRR8_MYCBA</name>
<accession>A0A1W9YRR8</accession>
<gene>
    <name evidence="1" type="ORF">BST17_23430</name>
</gene>
<evidence type="ECO:0000313" key="2">
    <source>
        <dbReference type="Proteomes" id="UP000192366"/>
    </source>
</evidence>
<dbReference type="EMBL" id="MVHJ01000028">
    <property type="protein sequence ID" value="ORA02480.1"/>
    <property type="molecule type" value="Genomic_DNA"/>
</dbReference>
<comment type="caution">
    <text evidence="1">The sequence shown here is derived from an EMBL/GenBank/DDBJ whole genome shotgun (WGS) entry which is preliminary data.</text>
</comment>
<dbReference type="OrthoDB" id="4637732at2"/>
<organism evidence="1 2">
    <name type="scientific">Mycolicibacterium bacteremicum</name>
    <name type="common">Mycobacterium bacteremicum</name>
    <dbReference type="NCBI Taxonomy" id="564198"/>
    <lineage>
        <taxon>Bacteria</taxon>
        <taxon>Bacillati</taxon>
        <taxon>Actinomycetota</taxon>
        <taxon>Actinomycetes</taxon>
        <taxon>Mycobacteriales</taxon>
        <taxon>Mycobacteriaceae</taxon>
        <taxon>Mycolicibacterium</taxon>
    </lineage>
</organism>
<evidence type="ECO:0000313" key="1">
    <source>
        <dbReference type="EMBL" id="ORA02480.1"/>
    </source>
</evidence>
<sequence>MSTRAEYVYALYLGSVAEPGDRNPFDGRSVLLAKLWQRGYRRMVKVRINTGPAMQRYYRARRSTWIRRSAAPAGRLAPRIRMRHRHPTTGDSPQ</sequence>
<keyword evidence="2" id="KW-1185">Reference proteome</keyword>
<dbReference type="AlphaFoldDB" id="A0A1W9YRR8"/>
<dbReference type="Proteomes" id="UP000192366">
    <property type="component" value="Unassembled WGS sequence"/>
</dbReference>
<dbReference type="RefSeq" id="WP_083061287.1">
    <property type="nucleotide sequence ID" value="NZ_JACKVM010000011.1"/>
</dbReference>
<protein>
    <submittedName>
        <fullName evidence="1">Uncharacterized protein</fullName>
    </submittedName>
</protein>
<proteinExistence type="predicted"/>
<reference evidence="1 2" key="1">
    <citation type="submission" date="2017-02" db="EMBL/GenBank/DDBJ databases">
        <title>The new phylogeny of genus Mycobacterium.</title>
        <authorList>
            <person name="Tortoli E."/>
            <person name="Trovato A."/>
            <person name="Cirillo D.M."/>
        </authorList>
    </citation>
    <scope>NUCLEOTIDE SEQUENCE [LARGE SCALE GENOMIC DNA]</scope>
    <source>
        <strain evidence="1 2">DSM 45578</strain>
    </source>
</reference>